<dbReference type="EMBL" id="LIHL02000010">
    <property type="protein sequence ID" value="KAF5459407.1"/>
    <property type="molecule type" value="Genomic_DNA"/>
</dbReference>
<gene>
    <name evidence="1" type="ORF">F2P56_023358</name>
</gene>
<dbReference type="GO" id="GO:0043240">
    <property type="term" value="C:Fanconi anaemia nuclear complex"/>
    <property type="evidence" value="ECO:0007669"/>
    <property type="project" value="InterPro"/>
</dbReference>
<dbReference type="GO" id="GO:0036297">
    <property type="term" value="P:interstrand cross-link repair"/>
    <property type="evidence" value="ECO:0007669"/>
    <property type="project" value="InterPro"/>
</dbReference>
<sequence>MGWNYPDISLDELVKLTKGFVDILILASGYQSSGLIAHWDPQNIKKAFQWGRFFENVFSHFSSSDVYQESVKELDKTLSELTSSASFPQGLAHLSSATLANAQRFVLEHLIHVLPLSDAHLRAFLTATIEMELDQLSGTENNCLDAYLNKLTLQKTSLIPAPDRKGFMKDLVLSSPDIAPIKDFTKYAVQEILKRRCAVSCISTVETGLDILSNAIRRRSLSDNNLLNERLSEEKAP</sequence>
<evidence type="ECO:0000313" key="2">
    <source>
        <dbReference type="Proteomes" id="UP000619265"/>
    </source>
</evidence>
<dbReference type="PANTHER" id="PTHR14449">
    <property type="entry name" value="FANCONI ANEMIA GROUP F PROTEIN FANCF"/>
    <property type="match status" value="1"/>
</dbReference>
<accession>A0A833UA02</accession>
<dbReference type="Gramene" id="Jr10_24560_p1">
    <property type="protein sequence ID" value="cds.Jr10_24560_p1"/>
    <property type="gene ID" value="Jr10_24560"/>
</dbReference>
<feature type="non-terminal residue" evidence="1">
    <location>
        <position position="237"/>
    </location>
</feature>
<evidence type="ECO:0000313" key="1">
    <source>
        <dbReference type="EMBL" id="KAF5459407.1"/>
    </source>
</evidence>
<dbReference type="InterPro" id="IPR035428">
    <property type="entry name" value="FANCF"/>
</dbReference>
<proteinExistence type="predicted"/>
<comment type="caution">
    <text evidence="1">The sequence shown here is derived from an EMBL/GenBank/DDBJ whole genome shotgun (WGS) entry which is preliminary data.</text>
</comment>
<reference evidence="1" key="2">
    <citation type="submission" date="2020-03" db="EMBL/GenBank/DDBJ databases">
        <title>Walnut 2.0.</title>
        <authorList>
            <person name="Marrano A."/>
            <person name="Britton M."/>
            <person name="Zimin A.V."/>
            <person name="Zaini P.A."/>
            <person name="Workman R."/>
            <person name="Puiu D."/>
            <person name="Bianco L."/>
            <person name="Allen B.J."/>
            <person name="Troggio M."/>
            <person name="Leslie C.A."/>
            <person name="Timp W."/>
            <person name="Dendekar A."/>
            <person name="Salzberg S.L."/>
            <person name="Neale D.B."/>
        </authorList>
    </citation>
    <scope>NUCLEOTIDE SEQUENCE</scope>
    <source>
        <tissue evidence="1">Leaves</tissue>
    </source>
</reference>
<organism evidence="1 2">
    <name type="scientific">Juglans regia</name>
    <name type="common">English walnut</name>
    <dbReference type="NCBI Taxonomy" id="51240"/>
    <lineage>
        <taxon>Eukaryota</taxon>
        <taxon>Viridiplantae</taxon>
        <taxon>Streptophyta</taxon>
        <taxon>Embryophyta</taxon>
        <taxon>Tracheophyta</taxon>
        <taxon>Spermatophyta</taxon>
        <taxon>Magnoliopsida</taxon>
        <taxon>eudicotyledons</taxon>
        <taxon>Gunneridae</taxon>
        <taxon>Pentapetalae</taxon>
        <taxon>rosids</taxon>
        <taxon>fabids</taxon>
        <taxon>Fagales</taxon>
        <taxon>Juglandaceae</taxon>
        <taxon>Juglans</taxon>
    </lineage>
</organism>
<dbReference type="Proteomes" id="UP000619265">
    <property type="component" value="Unassembled WGS sequence"/>
</dbReference>
<dbReference type="AlphaFoldDB" id="A0A833UA02"/>
<name>A0A833UA02_JUGRE</name>
<dbReference type="PANTHER" id="PTHR14449:SF2">
    <property type="entry name" value="FANCONI ANEMIA GROUP F PROTEIN"/>
    <property type="match status" value="1"/>
</dbReference>
<reference evidence="1" key="1">
    <citation type="submission" date="2015-10" db="EMBL/GenBank/DDBJ databases">
        <authorList>
            <person name="Martinez-Garcia P.J."/>
            <person name="Crepeau M.W."/>
            <person name="Puiu D."/>
            <person name="Gonzalez-Ibeas D."/>
            <person name="Whalen J."/>
            <person name="Stevens K."/>
            <person name="Paul R."/>
            <person name="Butterfield T."/>
            <person name="Britton M."/>
            <person name="Reagan R."/>
            <person name="Chakraborty S."/>
            <person name="Walawage S.L."/>
            <person name="Vasquez-Gross H.A."/>
            <person name="Cardeno C."/>
            <person name="Famula R."/>
            <person name="Pratt K."/>
            <person name="Kuruganti S."/>
            <person name="Aradhya M.K."/>
            <person name="Leslie C.A."/>
            <person name="Dandekar A.M."/>
            <person name="Salzberg S.L."/>
            <person name="Wegrzyn J.L."/>
            <person name="Langley C.H."/>
            <person name="Neale D.B."/>
        </authorList>
    </citation>
    <scope>NUCLEOTIDE SEQUENCE</scope>
    <source>
        <tissue evidence="1">Leaves</tissue>
    </source>
</reference>
<dbReference type="Pfam" id="PF11107">
    <property type="entry name" value="FANCF"/>
    <property type="match status" value="1"/>
</dbReference>
<protein>
    <submittedName>
        <fullName evidence="1">Uncharacterized protein</fullName>
    </submittedName>
</protein>